<dbReference type="NCBIfam" id="NF005491">
    <property type="entry name" value="PRK07105.1"/>
    <property type="match status" value="1"/>
</dbReference>
<dbReference type="GO" id="GO:0005829">
    <property type="term" value="C:cytosol"/>
    <property type="evidence" value="ECO:0007669"/>
    <property type="project" value="TreeGrafter"/>
</dbReference>
<name>A0A2T0BED9_9CLOT</name>
<dbReference type="Gene3D" id="3.40.1190.20">
    <property type="match status" value="1"/>
</dbReference>
<dbReference type="GO" id="GO:0005524">
    <property type="term" value="F:ATP binding"/>
    <property type="evidence" value="ECO:0007669"/>
    <property type="project" value="UniProtKB-KW"/>
</dbReference>
<dbReference type="GO" id="GO:0009443">
    <property type="term" value="P:pyridoxal 5'-phosphate salvage"/>
    <property type="evidence" value="ECO:0007669"/>
    <property type="project" value="InterPro"/>
</dbReference>
<keyword evidence="2 7" id="KW-0808">Transferase</keyword>
<accession>A0A2T0BED9</accession>
<organism evidence="7 8">
    <name type="scientific">Clostridium vincentii</name>
    <dbReference type="NCBI Taxonomy" id="52704"/>
    <lineage>
        <taxon>Bacteria</taxon>
        <taxon>Bacillati</taxon>
        <taxon>Bacillota</taxon>
        <taxon>Clostridia</taxon>
        <taxon>Eubacteriales</taxon>
        <taxon>Clostridiaceae</taxon>
        <taxon>Clostridium</taxon>
    </lineage>
</organism>
<dbReference type="Pfam" id="PF08543">
    <property type="entry name" value="Phos_pyr_kin"/>
    <property type="match status" value="1"/>
</dbReference>
<gene>
    <name evidence="7" type="primary">pdxK</name>
    <name evidence="7" type="ORF">CLVI_18940</name>
</gene>
<reference evidence="7 8" key="1">
    <citation type="submission" date="2018-03" db="EMBL/GenBank/DDBJ databases">
        <title>Genome sequence of Clostridium vincentii DSM 10228.</title>
        <authorList>
            <person name="Poehlein A."/>
            <person name="Daniel R."/>
        </authorList>
    </citation>
    <scope>NUCLEOTIDE SEQUENCE [LARGE SCALE GENOMIC DNA]</scope>
    <source>
        <strain evidence="7 8">DSM 10228</strain>
    </source>
</reference>
<dbReference type="RefSeq" id="WP_242980638.1">
    <property type="nucleotide sequence ID" value="NZ_PVXQ01000018.1"/>
</dbReference>
<dbReference type="InterPro" id="IPR004625">
    <property type="entry name" value="PyrdxlKinase"/>
</dbReference>
<protein>
    <recommendedName>
        <fullName evidence="1">pyridoxal kinase</fullName>
        <ecNumber evidence="1">2.7.1.35</ecNumber>
    </recommendedName>
</protein>
<dbReference type="Proteomes" id="UP000239471">
    <property type="component" value="Unassembled WGS sequence"/>
</dbReference>
<dbReference type="InterPro" id="IPR013749">
    <property type="entry name" value="PM/HMP-P_kinase-1"/>
</dbReference>
<keyword evidence="5" id="KW-0067">ATP-binding</keyword>
<dbReference type="EC" id="2.7.1.35" evidence="1"/>
<evidence type="ECO:0000256" key="3">
    <source>
        <dbReference type="ARBA" id="ARBA00022741"/>
    </source>
</evidence>
<keyword evidence="4 7" id="KW-0418">Kinase</keyword>
<sequence length="276" mass="30557">MKPVKRVAVIHDLCGVGKAALTNIMPVLSVMGIEACPIPTMLLSTHTGGFGPPEVVKLPGYIDRCSKHYEKNEIEFHSLFIGYLGTEENIEASIEFIKAQSAINIIVDPIFGDNGKCYSNFNDDYVEKIKGIIPFSTIITPNFTEASLLAGVEYEDSCTEEKIKSICGKLVKLGASSIVITSVPSEYSSLIGMAIYEEHELKLIYKERKNTSYPGTGDIFTSVLIGEMLRETNLYESAIYAHNFVSECIEESMKYDYPTKEGVLVERKLSLLIKIA</sequence>
<evidence type="ECO:0000313" key="8">
    <source>
        <dbReference type="Proteomes" id="UP000239471"/>
    </source>
</evidence>
<evidence type="ECO:0000313" key="7">
    <source>
        <dbReference type="EMBL" id="PRR82234.1"/>
    </source>
</evidence>
<evidence type="ECO:0000259" key="6">
    <source>
        <dbReference type="Pfam" id="PF08543"/>
    </source>
</evidence>
<evidence type="ECO:0000256" key="1">
    <source>
        <dbReference type="ARBA" id="ARBA00012104"/>
    </source>
</evidence>
<evidence type="ECO:0000256" key="5">
    <source>
        <dbReference type="ARBA" id="ARBA00022840"/>
    </source>
</evidence>
<comment type="caution">
    <text evidence="7">The sequence shown here is derived from an EMBL/GenBank/DDBJ whole genome shotgun (WGS) entry which is preliminary data.</text>
</comment>
<feature type="domain" description="Pyridoxamine kinase/Phosphomethylpyrimidine kinase" evidence="6">
    <location>
        <begin position="73"/>
        <end position="255"/>
    </location>
</feature>
<dbReference type="AlphaFoldDB" id="A0A2T0BED9"/>
<keyword evidence="8" id="KW-1185">Reference proteome</keyword>
<keyword evidence="3" id="KW-0547">Nucleotide-binding</keyword>
<proteinExistence type="predicted"/>
<dbReference type="InterPro" id="IPR029056">
    <property type="entry name" value="Ribokinase-like"/>
</dbReference>
<dbReference type="GO" id="GO:0008478">
    <property type="term" value="F:pyridoxal kinase activity"/>
    <property type="evidence" value="ECO:0007669"/>
    <property type="project" value="UniProtKB-EC"/>
</dbReference>
<dbReference type="EMBL" id="PVXQ01000018">
    <property type="protein sequence ID" value="PRR82234.1"/>
    <property type="molecule type" value="Genomic_DNA"/>
</dbReference>
<dbReference type="PANTHER" id="PTHR10534:SF2">
    <property type="entry name" value="PYRIDOXAL KINASE"/>
    <property type="match status" value="1"/>
</dbReference>
<evidence type="ECO:0000256" key="2">
    <source>
        <dbReference type="ARBA" id="ARBA00022679"/>
    </source>
</evidence>
<dbReference type="SUPFAM" id="SSF53613">
    <property type="entry name" value="Ribokinase-like"/>
    <property type="match status" value="1"/>
</dbReference>
<dbReference type="PANTHER" id="PTHR10534">
    <property type="entry name" value="PYRIDOXAL KINASE"/>
    <property type="match status" value="1"/>
</dbReference>
<evidence type="ECO:0000256" key="4">
    <source>
        <dbReference type="ARBA" id="ARBA00022777"/>
    </source>
</evidence>